<name>A0AA35VUG3_GEOBA</name>
<dbReference type="Gene3D" id="3.90.700.10">
    <property type="entry name" value="Succinate dehydrogenase/fumarate reductase flavoprotein, catalytic domain"/>
    <property type="match status" value="1"/>
</dbReference>
<dbReference type="Gene3D" id="3.50.50.60">
    <property type="entry name" value="FAD/NAD(P)-binding domain"/>
    <property type="match status" value="1"/>
</dbReference>
<evidence type="ECO:0000313" key="14">
    <source>
        <dbReference type="Proteomes" id="UP001174909"/>
    </source>
</evidence>
<dbReference type="InterPro" id="IPR036188">
    <property type="entry name" value="FAD/NAD-bd_sf"/>
</dbReference>
<keyword evidence="7" id="KW-0560">Oxidoreductase</keyword>
<dbReference type="Gene3D" id="3.10.20.30">
    <property type="match status" value="1"/>
</dbReference>
<dbReference type="EMBL" id="CASHTH010000158">
    <property type="protein sequence ID" value="CAI7992757.1"/>
    <property type="molecule type" value="Genomic_DNA"/>
</dbReference>
<dbReference type="GO" id="GO:0008177">
    <property type="term" value="F:succinate dehydrogenase (quinone) activity"/>
    <property type="evidence" value="ECO:0007669"/>
    <property type="project" value="UniProtKB-EC"/>
</dbReference>
<dbReference type="GO" id="GO:0051539">
    <property type="term" value="F:4 iron, 4 sulfur cluster binding"/>
    <property type="evidence" value="ECO:0007669"/>
    <property type="project" value="UniProtKB-KW"/>
</dbReference>
<dbReference type="GO" id="GO:0051538">
    <property type="term" value="F:3 iron, 4 sulfur cluster binding"/>
    <property type="evidence" value="ECO:0007669"/>
    <property type="project" value="UniProtKB-KW"/>
</dbReference>
<dbReference type="SUPFAM" id="SSF54292">
    <property type="entry name" value="2Fe-2S ferredoxin-like"/>
    <property type="match status" value="1"/>
</dbReference>
<dbReference type="InterPro" id="IPR009051">
    <property type="entry name" value="Helical_ferredxn"/>
</dbReference>
<dbReference type="InterPro" id="IPR015939">
    <property type="entry name" value="Fum_Rdtase/Succ_DH_flav-like_C"/>
</dbReference>
<keyword evidence="5" id="KW-0001">2Fe-2S</keyword>
<evidence type="ECO:0000256" key="1">
    <source>
        <dbReference type="ARBA" id="ARBA00001966"/>
    </source>
</evidence>
<keyword evidence="3" id="KW-0004">4Fe-4S</keyword>
<keyword evidence="8" id="KW-0408">Iron</keyword>
<evidence type="ECO:0000256" key="6">
    <source>
        <dbReference type="ARBA" id="ARBA00022723"/>
    </source>
</evidence>
<dbReference type="PROSITE" id="PS51379">
    <property type="entry name" value="4FE4S_FER_2"/>
    <property type="match status" value="1"/>
</dbReference>
<dbReference type="InterPro" id="IPR003953">
    <property type="entry name" value="FAD-dep_OxRdtase_2_FAD-bd"/>
</dbReference>
<dbReference type="InterPro" id="IPR037099">
    <property type="entry name" value="Fum_R/Succ_DH_flav-like_C_sf"/>
</dbReference>
<evidence type="ECO:0000256" key="7">
    <source>
        <dbReference type="ARBA" id="ARBA00023002"/>
    </source>
</evidence>
<keyword evidence="9" id="KW-0411">Iron-sulfur</keyword>
<dbReference type="NCBIfam" id="NF004616">
    <property type="entry name" value="PRK05950.1"/>
    <property type="match status" value="1"/>
</dbReference>
<dbReference type="GO" id="GO:0005743">
    <property type="term" value="C:mitochondrial inner membrane"/>
    <property type="evidence" value="ECO:0007669"/>
    <property type="project" value="UniProtKB-SubCell"/>
</dbReference>
<comment type="cofactor">
    <cofactor evidence="1">
        <name>[4Fe-4S] cluster</name>
        <dbReference type="ChEBI" id="CHEBI:49883"/>
    </cofactor>
</comment>
<dbReference type="PROSITE" id="PS51085">
    <property type="entry name" value="2FE2S_FER_2"/>
    <property type="match status" value="1"/>
</dbReference>
<evidence type="ECO:0000259" key="12">
    <source>
        <dbReference type="PROSITE" id="PS51379"/>
    </source>
</evidence>
<dbReference type="InterPro" id="IPR012675">
    <property type="entry name" value="Beta-grasp_dom_sf"/>
</dbReference>
<dbReference type="AlphaFoldDB" id="A0AA35VUG3"/>
<dbReference type="SUPFAM" id="SSF51905">
    <property type="entry name" value="FAD/NAD(P)-binding domain"/>
    <property type="match status" value="1"/>
</dbReference>
<dbReference type="Pfam" id="PF02910">
    <property type="entry name" value="Succ_DH_flav_C"/>
    <property type="match status" value="1"/>
</dbReference>
<dbReference type="SUPFAM" id="SSF46977">
    <property type="entry name" value="Succinate dehydrogenase/fumarate reductase flavoprotein C-terminal domain"/>
    <property type="match status" value="1"/>
</dbReference>
<dbReference type="Gene3D" id="4.10.80.40">
    <property type="entry name" value="succinate dehydrogenase protein domain"/>
    <property type="match status" value="1"/>
</dbReference>
<comment type="caution">
    <text evidence="13">The sequence shown here is derived from an EMBL/GenBank/DDBJ whole genome shotgun (WGS) entry which is preliminary data.</text>
</comment>
<dbReference type="InterPro" id="IPR027477">
    <property type="entry name" value="Succ_DH/fumarate_Rdtase_cat_sf"/>
</dbReference>
<dbReference type="PANTHER" id="PTHR11632">
    <property type="entry name" value="SUCCINATE DEHYDROGENASE 2 FLAVOPROTEIN SUBUNIT"/>
    <property type="match status" value="1"/>
</dbReference>
<gene>
    <name evidence="13" type="ORF">GBAR_LOCUS1116</name>
</gene>
<dbReference type="GO" id="GO:0009061">
    <property type="term" value="P:anaerobic respiration"/>
    <property type="evidence" value="ECO:0007669"/>
    <property type="project" value="TreeGrafter"/>
</dbReference>
<accession>A0AA35VUG3</accession>
<dbReference type="InterPro" id="IPR036010">
    <property type="entry name" value="2Fe-2S_ferredoxin-like_sf"/>
</dbReference>
<dbReference type="GO" id="GO:0051537">
    <property type="term" value="F:2 iron, 2 sulfur cluster binding"/>
    <property type="evidence" value="ECO:0007669"/>
    <property type="project" value="UniProtKB-KW"/>
</dbReference>
<evidence type="ECO:0000256" key="8">
    <source>
        <dbReference type="ARBA" id="ARBA00023004"/>
    </source>
</evidence>
<evidence type="ECO:0000256" key="2">
    <source>
        <dbReference type="ARBA" id="ARBA00016766"/>
    </source>
</evidence>
<protein>
    <recommendedName>
        <fullName evidence="2">Succinate dehydrogenase [ubiquinone] iron-sulfur subunit, mitochondrial</fullName>
    </recommendedName>
</protein>
<dbReference type="CDD" id="cd00207">
    <property type="entry name" value="fer2"/>
    <property type="match status" value="1"/>
</dbReference>
<evidence type="ECO:0000256" key="3">
    <source>
        <dbReference type="ARBA" id="ARBA00022485"/>
    </source>
</evidence>
<dbReference type="GO" id="GO:0046872">
    <property type="term" value="F:metal ion binding"/>
    <property type="evidence" value="ECO:0007669"/>
    <property type="project" value="UniProtKB-KW"/>
</dbReference>
<dbReference type="Gene3D" id="1.20.58.100">
    <property type="entry name" value="Fumarate reductase/succinate dehydrogenase flavoprotein-like, C-terminal domain"/>
    <property type="match status" value="1"/>
</dbReference>
<dbReference type="GO" id="GO:0006099">
    <property type="term" value="P:tricarboxylic acid cycle"/>
    <property type="evidence" value="ECO:0007669"/>
    <property type="project" value="InterPro"/>
</dbReference>
<keyword evidence="4" id="KW-0285">Flavoprotein</keyword>
<dbReference type="InterPro" id="IPR001041">
    <property type="entry name" value="2Fe-2S_ferredoxin-type"/>
</dbReference>
<dbReference type="GO" id="GO:0050660">
    <property type="term" value="F:flavin adenine dinucleotide binding"/>
    <property type="evidence" value="ECO:0007669"/>
    <property type="project" value="TreeGrafter"/>
</dbReference>
<dbReference type="GO" id="GO:0005886">
    <property type="term" value="C:plasma membrane"/>
    <property type="evidence" value="ECO:0007669"/>
    <property type="project" value="TreeGrafter"/>
</dbReference>
<keyword evidence="6" id="KW-0479">Metal-binding</keyword>
<dbReference type="SUPFAM" id="SSF46548">
    <property type="entry name" value="alpha-helical ferredoxin"/>
    <property type="match status" value="1"/>
</dbReference>
<dbReference type="PROSITE" id="PS00198">
    <property type="entry name" value="4FE4S_FER_1"/>
    <property type="match status" value="1"/>
</dbReference>
<comment type="cofactor">
    <cofactor evidence="10">
        <name>[2Fe-2S] cluster</name>
        <dbReference type="ChEBI" id="CHEBI:190135"/>
    </cofactor>
</comment>
<dbReference type="NCBIfam" id="TIGR00384">
    <property type="entry name" value="dhsB"/>
    <property type="match status" value="1"/>
</dbReference>
<dbReference type="InterPro" id="IPR017896">
    <property type="entry name" value="4Fe4S_Fe-S-bd"/>
</dbReference>
<evidence type="ECO:0000256" key="9">
    <source>
        <dbReference type="ARBA" id="ARBA00023014"/>
    </source>
</evidence>
<proteinExistence type="predicted"/>
<evidence type="ECO:0000256" key="10">
    <source>
        <dbReference type="ARBA" id="ARBA00034078"/>
    </source>
</evidence>
<evidence type="ECO:0000256" key="5">
    <source>
        <dbReference type="ARBA" id="ARBA00022714"/>
    </source>
</evidence>
<feature type="domain" description="4Fe-4S ferredoxin-type" evidence="12">
    <location>
        <begin position="433"/>
        <end position="467"/>
    </location>
</feature>
<dbReference type="Pfam" id="PF00890">
    <property type="entry name" value="FAD_binding_2"/>
    <property type="match status" value="1"/>
</dbReference>
<evidence type="ECO:0000313" key="13">
    <source>
        <dbReference type="EMBL" id="CAI7992757.1"/>
    </source>
</evidence>
<dbReference type="InterPro" id="IPR017900">
    <property type="entry name" value="4Fe4S_Fe_S_CS"/>
</dbReference>
<dbReference type="PANTHER" id="PTHR11632:SF51">
    <property type="entry name" value="SUCCINATE DEHYDROGENASE [UBIQUINONE] FLAVOPROTEIN SUBUNIT, MITOCHONDRIAL"/>
    <property type="match status" value="1"/>
</dbReference>
<sequence length="539" mass="59314">MEKLSQIREIGIDLAGADMIREPIPIRPGMHYMMGGIKTDVDGLTNVPGVYAAGECACVSVHGGNRLGANSLLDTIVFGERSGNHAAEAARSVDYVEFNVEQTVRNEEKRIQELLDRPANGDRIASVRLGMGESMNRNLAVYRNQEGMEETLGDLEHLQERFKTVPVENKGKIFNTDLIFALELGFMLDCAPPIVVSAIDRKDSRGAQARTDYPNRDDENWMKHLVVGKGETGPEITYAPVSITRVQRQDPEAENTAPFWQDYSLEVEDNATVLDALIKIREDLDGTLSLRCSCRSSICGSCAMRINGHAGLACKTQAVAVLQEGDVIEVEPAGNMPVIKDLVVNFDLFWDKIMEVDPYLKPQGPEPEQEYVVSNDAMLHLSSVTSCIMCGACVSDCTVLEVDPSFLGPAALAKAYRFTADPRDGDDEGVSKERLEALNGPSGMWDCTRCLECVQACPKGVAPMERIMAMRDQAIAAGFHNTNGARHTEAFSESVEQSGTLDELKLALTHGKMPPLIHKKIEGIEHVRRIFEEVDETER</sequence>
<feature type="domain" description="2Fe-2S ferredoxin-type" evidence="11">
    <location>
        <begin position="244"/>
        <end position="334"/>
    </location>
</feature>
<evidence type="ECO:0000259" key="11">
    <source>
        <dbReference type="PROSITE" id="PS51085"/>
    </source>
</evidence>
<reference evidence="13" key="1">
    <citation type="submission" date="2023-03" db="EMBL/GenBank/DDBJ databases">
        <authorList>
            <person name="Steffen K."/>
            <person name="Cardenas P."/>
        </authorList>
    </citation>
    <scope>NUCLEOTIDE SEQUENCE</scope>
</reference>
<evidence type="ECO:0000256" key="4">
    <source>
        <dbReference type="ARBA" id="ARBA00022630"/>
    </source>
</evidence>
<dbReference type="InterPro" id="IPR030664">
    <property type="entry name" value="SdhA/FrdA/AprA"/>
</dbReference>
<dbReference type="Proteomes" id="UP001174909">
    <property type="component" value="Unassembled WGS sequence"/>
</dbReference>
<dbReference type="Gene3D" id="1.10.1060.10">
    <property type="entry name" value="Alpha-helical ferredoxin"/>
    <property type="match status" value="1"/>
</dbReference>
<dbReference type="InterPro" id="IPR004489">
    <property type="entry name" value="Succ_DH/fum_Rdtase_Fe-S"/>
</dbReference>
<keyword evidence="14" id="KW-1185">Reference proteome</keyword>
<dbReference type="FunFam" id="1.10.1060.10:FF:000003">
    <property type="entry name" value="Succinate dehydrogenase iron-sulfur subunit"/>
    <property type="match status" value="1"/>
</dbReference>
<dbReference type="GO" id="GO:0009055">
    <property type="term" value="F:electron transfer activity"/>
    <property type="evidence" value="ECO:0007669"/>
    <property type="project" value="InterPro"/>
</dbReference>
<dbReference type="Pfam" id="PF13183">
    <property type="entry name" value="Fer4_8"/>
    <property type="match status" value="1"/>
</dbReference>
<organism evidence="13 14">
    <name type="scientific">Geodia barretti</name>
    <name type="common">Barrett's horny sponge</name>
    <dbReference type="NCBI Taxonomy" id="519541"/>
    <lineage>
        <taxon>Eukaryota</taxon>
        <taxon>Metazoa</taxon>
        <taxon>Porifera</taxon>
        <taxon>Demospongiae</taxon>
        <taxon>Heteroscleromorpha</taxon>
        <taxon>Tetractinellida</taxon>
        <taxon>Astrophorina</taxon>
        <taxon>Geodiidae</taxon>
        <taxon>Geodia</taxon>
    </lineage>
</organism>